<keyword evidence="2" id="KW-0472">Membrane</keyword>
<name>A0A0D0Q474_KITGR</name>
<dbReference type="InterPro" id="IPR025597">
    <property type="entry name" value="DUF4345"/>
</dbReference>
<evidence type="ECO:0000256" key="1">
    <source>
        <dbReference type="SAM" id="MobiDB-lite"/>
    </source>
</evidence>
<sequence length="145" mass="15172">MTEVKALRGLMLAMGYACTAIGLFHVLLGNAAIPGESSADATVDSLGRFFGAVFAGYGLAWLHAARQTPIRATSVRLLAGILLLGAVGRILSLAVHGRPHWFQVALTVSELALPPLFLRLARAAEQPPRPAGTDPLHLDGSTPGL</sequence>
<evidence type="ECO:0008006" key="5">
    <source>
        <dbReference type="Google" id="ProtNLM"/>
    </source>
</evidence>
<proteinExistence type="predicted"/>
<evidence type="ECO:0000256" key="2">
    <source>
        <dbReference type="SAM" id="Phobius"/>
    </source>
</evidence>
<feature type="transmembrane region" description="Helical" evidence="2">
    <location>
        <begin position="77"/>
        <end position="95"/>
    </location>
</feature>
<feature type="transmembrane region" description="Helical" evidence="2">
    <location>
        <begin position="45"/>
        <end position="65"/>
    </location>
</feature>
<organism evidence="3 4">
    <name type="scientific">Kitasatospora griseola</name>
    <name type="common">Streptomyces griseolosporeus</name>
    <dbReference type="NCBI Taxonomy" id="2064"/>
    <lineage>
        <taxon>Bacteria</taxon>
        <taxon>Bacillati</taxon>
        <taxon>Actinomycetota</taxon>
        <taxon>Actinomycetes</taxon>
        <taxon>Kitasatosporales</taxon>
        <taxon>Streptomycetaceae</taxon>
        <taxon>Kitasatospora</taxon>
    </lineage>
</organism>
<dbReference type="Proteomes" id="UP000032066">
    <property type="component" value="Unassembled WGS sequence"/>
</dbReference>
<evidence type="ECO:0000313" key="3">
    <source>
        <dbReference type="EMBL" id="KIQ65703.1"/>
    </source>
</evidence>
<gene>
    <name evidence="3" type="ORF">TR51_18155</name>
</gene>
<protein>
    <recommendedName>
        <fullName evidence="5">DUF4345 domain-containing protein</fullName>
    </recommendedName>
</protein>
<reference evidence="3 4" key="1">
    <citation type="submission" date="2015-02" db="EMBL/GenBank/DDBJ databases">
        <title>Draft genome sequence of Kitasatospora griseola MF730-N6, a bafilomycin, terpentecin and satosporin producer.</title>
        <authorList>
            <person name="Arens J.C."/>
            <person name="Haltli B."/>
            <person name="Kerr R.G."/>
        </authorList>
    </citation>
    <scope>NUCLEOTIDE SEQUENCE [LARGE SCALE GENOMIC DNA]</scope>
    <source>
        <strain evidence="3 4">MF730-N6</strain>
    </source>
</reference>
<dbReference type="OrthoDB" id="3829850at2"/>
<comment type="caution">
    <text evidence="3">The sequence shown here is derived from an EMBL/GenBank/DDBJ whole genome shotgun (WGS) entry which is preliminary data.</text>
</comment>
<feature type="region of interest" description="Disordered" evidence="1">
    <location>
        <begin position="126"/>
        <end position="145"/>
    </location>
</feature>
<accession>A0A0D0Q474</accession>
<feature type="transmembrane region" description="Helical" evidence="2">
    <location>
        <begin position="12"/>
        <end position="33"/>
    </location>
</feature>
<dbReference type="RefSeq" id="WP_043912040.1">
    <property type="nucleotide sequence ID" value="NZ_JXZB01000002.1"/>
</dbReference>
<keyword evidence="2" id="KW-1133">Transmembrane helix</keyword>
<keyword evidence="4" id="KW-1185">Reference proteome</keyword>
<dbReference type="STRING" id="2064.TR51_18155"/>
<dbReference type="AlphaFoldDB" id="A0A0D0Q474"/>
<evidence type="ECO:0000313" key="4">
    <source>
        <dbReference type="Proteomes" id="UP000032066"/>
    </source>
</evidence>
<dbReference type="Pfam" id="PF14248">
    <property type="entry name" value="DUF4345"/>
    <property type="match status" value="1"/>
</dbReference>
<dbReference type="EMBL" id="JXZB01000002">
    <property type="protein sequence ID" value="KIQ65703.1"/>
    <property type="molecule type" value="Genomic_DNA"/>
</dbReference>
<keyword evidence="2" id="KW-0812">Transmembrane</keyword>
<dbReference type="PATRIC" id="fig|2064.6.peg.3897"/>